<feature type="transmembrane region" description="Helical" evidence="12">
    <location>
        <begin position="89"/>
        <end position="106"/>
    </location>
</feature>
<feature type="transmembrane region" description="Helical" evidence="12">
    <location>
        <begin position="310"/>
        <end position="338"/>
    </location>
</feature>
<feature type="domain" description="Cation-transporting P-type ATPase N-terminal" evidence="13">
    <location>
        <begin position="31"/>
        <end position="105"/>
    </location>
</feature>
<dbReference type="InterPro" id="IPR044492">
    <property type="entry name" value="P_typ_ATPase_HD_dom"/>
</dbReference>
<dbReference type="Gene3D" id="3.40.50.1000">
    <property type="entry name" value="HAD superfamily/HAD-like"/>
    <property type="match status" value="1"/>
</dbReference>
<dbReference type="PRINTS" id="PR00119">
    <property type="entry name" value="CATATPASE"/>
</dbReference>
<feature type="region of interest" description="Disordered" evidence="11">
    <location>
        <begin position="1"/>
        <end position="28"/>
    </location>
</feature>
<keyword evidence="8 12" id="KW-1133">Transmembrane helix</keyword>
<dbReference type="SFLD" id="SFLDS00003">
    <property type="entry name" value="Haloacid_Dehalogenase"/>
    <property type="match status" value="1"/>
</dbReference>
<accession>A0ABT7C4D2</accession>
<dbReference type="NCBIfam" id="TIGR01494">
    <property type="entry name" value="ATPase_P-type"/>
    <property type="match status" value="2"/>
</dbReference>
<dbReference type="SFLD" id="SFLDG00002">
    <property type="entry name" value="C1.7:_P-type_atpase_like"/>
    <property type="match status" value="1"/>
</dbReference>
<comment type="similarity">
    <text evidence="2">Belongs to the cation transport ATPase (P-type) (TC 3.A.3) family. Type IIA subfamily.</text>
</comment>
<dbReference type="SUPFAM" id="SSF81665">
    <property type="entry name" value="Calcium ATPase, transmembrane domain M"/>
    <property type="match status" value="1"/>
</dbReference>
<comment type="caution">
    <text evidence="14">The sequence shown here is derived from an EMBL/GenBank/DDBJ whole genome shotgun (WGS) entry which is preliminary data.</text>
</comment>
<dbReference type="PROSITE" id="PS00154">
    <property type="entry name" value="ATPASE_E1_E2"/>
    <property type="match status" value="1"/>
</dbReference>
<dbReference type="InterPro" id="IPR023214">
    <property type="entry name" value="HAD_sf"/>
</dbReference>
<dbReference type="Pfam" id="PF00122">
    <property type="entry name" value="E1-E2_ATPase"/>
    <property type="match status" value="1"/>
</dbReference>
<feature type="transmembrane region" description="Helical" evidence="12">
    <location>
        <begin position="719"/>
        <end position="744"/>
    </location>
</feature>
<evidence type="ECO:0000313" key="15">
    <source>
        <dbReference type="Proteomes" id="UP001170379"/>
    </source>
</evidence>
<dbReference type="InterPro" id="IPR006068">
    <property type="entry name" value="ATPase_P-typ_cation-transptr_C"/>
</dbReference>
<dbReference type="EMBL" id="PXVD01000002">
    <property type="protein sequence ID" value="MDJ1370003.1"/>
    <property type="molecule type" value="Genomic_DNA"/>
</dbReference>
<dbReference type="InterPro" id="IPR023299">
    <property type="entry name" value="ATPase_P-typ_cyto_dom_N"/>
</dbReference>
<keyword evidence="9 12" id="KW-0472">Membrane</keyword>
<protein>
    <submittedName>
        <fullName evidence="14">Haloacid dehalogenase</fullName>
    </submittedName>
</protein>
<dbReference type="PANTHER" id="PTHR43294">
    <property type="entry name" value="SODIUM/POTASSIUM-TRANSPORTING ATPASE SUBUNIT ALPHA"/>
    <property type="match status" value="1"/>
</dbReference>
<reference evidence="14" key="1">
    <citation type="submission" date="2018-03" db="EMBL/GenBank/DDBJ databases">
        <authorList>
            <person name="Nunes O.C."/>
            <person name="Lopes A.R."/>
            <person name="Froufe H."/>
            <person name="Munoz-Merida A."/>
            <person name="Barroso C."/>
            <person name="Egas C."/>
        </authorList>
    </citation>
    <scope>NUCLEOTIDE SEQUENCE</scope>
    <source>
        <strain evidence="14">ON4</strain>
    </source>
</reference>
<comment type="catalytic activity">
    <reaction evidence="10">
        <text>ATP + H2O = ADP + phosphate + H(+)</text>
        <dbReference type="Rhea" id="RHEA:13065"/>
        <dbReference type="ChEBI" id="CHEBI:15377"/>
        <dbReference type="ChEBI" id="CHEBI:15378"/>
        <dbReference type="ChEBI" id="CHEBI:30616"/>
        <dbReference type="ChEBI" id="CHEBI:43474"/>
        <dbReference type="ChEBI" id="CHEBI:456216"/>
    </reaction>
</comment>
<evidence type="ECO:0000259" key="13">
    <source>
        <dbReference type="SMART" id="SM00831"/>
    </source>
</evidence>
<dbReference type="PANTHER" id="PTHR43294:SF21">
    <property type="entry name" value="CATION TRANSPORTING ATPASE"/>
    <property type="match status" value="1"/>
</dbReference>
<evidence type="ECO:0000256" key="9">
    <source>
        <dbReference type="ARBA" id="ARBA00023136"/>
    </source>
</evidence>
<dbReference type="Gene3D" id="3.40.1110.10">
    <property type="entry name" value="Calcium-transporting ATPase, cytoplasmic domain N"/>
    <property type="match status" value="1"/>
</dbReference>
<dbReference type="SUPFAM" id="SSF56784">
    <property type="entry name" value="HAD-like"/>
    <property type="match status" value="1"/>
</dbReference>
<feature type="compositionally biased region" description="Polar residues" evidence="11">
    <location>
        <begin position="9"/>
        <end position="26"/>
    </location>
</feature>
<feature type="transmembrane region" description="Helical" evidence="12">
    <location>
        <begin position="911"/>
        <end position="932"/>
    </location>
</feature>
<evidence type="ECO:0000256" key="8">
    <source>
        <dbReference type="ARBA" id="ARBA00022989"/>
    </source>
</evidence>
<dbReference type="Gene3D" id="2.70.150.10">
    <property type="entry name" value="Calcium-transporting ATPase, cytoplasmic transduction domain A"/>
    <property type="match status" value="1"/>
</dbReference>
<organism evidence="14 15">
    <name type="scientific">Gulosibacter molinativorax</name>
    <dbReference type="NCBI Taxonomy" id="256821"/>
    <lineage>
        <taxon>Bacteria</taxon>
        <taxon>Bacillati</taxon>
        <taxon>Actinomycetota</taxon>
        <taxon>Actinomycetes</taxon>
        <taxon>Micrococcales</taxon>
        <taxon>Microbacteriaceae</taxon>
        <taxon>Gulosibacter</taxon>
    </lineage>
</organism>
<comment type="subcellular location">
    <subcellularLocation>
        <location evidence="1">Cell membrane</location>
        <topology evidence="1">Multi-pass membrane protein</topology>
    </subcellularLocation>
</comment>
<keyword evidence="5" id="KW-0547">Nucleotide-binding</keyword>
<evidence type="ECO:0000256" key="5">
    <source>
        <dbReference type="ARBA" id="ARBA00022741"/>
    </source>
</evidence>
<dbReference type="InterPro" id="IPR008250">
    <property type="entry name" value="ATPase_P-typ_transduc_dom_A_sf"/>
</dbReference>
<dbReference type="Gene3D" id="1.20.1110.10">
    <property type="entry name" value="Calcium-transporting ATPase, transmembrane domain"/>
    <property type="match status" value="1"/>
</dbReference>
<keyword evidence="4 12" id="KW-0812">Transmembrane</keyword>
<evidence type="ECO:0000256" key="3">
    <source>
        <dbReference type="ARBA" id="ARBA00022475"/>
    </source>
</evidence>
<keyword evidence="3" id="KW-1003">Cell membrane</keyword>
<keyword evidence="6" id="KW-0067">ATP-binding</keyword>
<dbReference type="Pfam" id="PF00689">
    <property type="entry name" value="Cation_ATPase_C"/>
    <property type="match status" value="1"/>
</dbReference>
<dbReference type="InterPro" id="IPR059000">
    <property type="entry name" value="ATPase_P-type_domA"/>
</dbReference>
<evidence type="ECO:0000256" key="4">
    <source>
        <dbReference type="ARBA" id="ARBA00022692"/>
    </source>
</evidence>
<evidence type="ECO:0000256" key="12">
    <source>
        <dbReference type="SAM" id="Phobius"/>
    </source>
</evidence>
<dbReference type="Pfam" id="PF13246">
    <property type="entry name" value="Cation_ATPase"/>
    <property type="match status" value="1"/>
</dbReference>
<feature type="transmembrane region" description="Helical" evidence="12">
    <location>
        <begin position="112"/>
        <end position="132"/>
    </location>
</feature>
<feature type="transmembrane region" description="Helical" evidence="12">
    <location>
        <begin position="840"/>
        <end position="859"/>
    </location>
</feature>
<evidence type="ECO:0000313" key="14">
    <source>
        <dbReference type="EMBL" id="MDJ1370003.1"/>
    </source>
</evidence>
<dbReference type="InterPro" id="IPR018303">
    <property type="entry name" value="ATPase_P-typ_P_site"/>
</dbReference>
<feature type="transmembrane region" description="Helical" evidence="12">
    <location>
        <begin position="764"/>
        <end position="783"/>
    </location>
</feature>
<proteinExistence type="inferred from homology"/>
<dbReference type="Proteomes" id="UP001170379">
    <property type="component" value="Unassembled WGS sequence"/>
</dbReference>
<dbReference type="SUPFAM" id="SSF81660">
    <property type="entry name" value="Metal cation-transporting ATPase, ATP-binding domain N"/>
    <property type="match status" value="1"/>
</dbReference>
<dbReference type="InterPro" id="IPR023298">
    <property type="entry name" value="ATPase_P-typ_TM_dom_sf"/>
</dbReference>
<dbReference type="Pfam" id="PF00690">
    <property type="entry name" value="Cation_ATPase_N"/>
    <property type="match status" value="1"/>
</dbReference>
<feature type="transmembrane region" description="Helical" evidence="12">
    <location>
        <begin position="279"/>
        <end position="298"/>
    </location>
</feature>
<evidence type="ECO:0000256" key="6">
    <source>
        <dbReference type="ARBA" id="ARBA00022840"/>
    </source>
</evidence>
<keyword evidence="7" id="KW-1278">Translocase</keyword>
<evidence type="ECO:0000256" key="7">
    <source>
        <dbReference type="ARBA" id="ARBA00022967"/>
    </source>
</evidence>
<reference evidence="14" key="2">
    <citation type="journal article" date="2022" name="Sci. Rep.">
        <title>In silico prediction of the enzymes involved in the degradation of the herbicide molinate by Gulosibacter molinativorax ON4T.</title>
        <authorList>
            <person name="Lopes A.R."/>
            <person name="Bunin E."/>
            <person name="Viana A.T."/>
            <person name="Froufe H."/>
            <person name="Munoz-Merida A."/>
            <person name="Pinho D."/>
            <person name="Figueiredo J."/>
            <person name="Barroso C."/>
            <person name="Vaz-Moreira I."/>
            <person name="Bellanger X."/>
            <person name="Egas C."/>
            <person name="Nunes O.C."/>
        </authorList>
    </citation>
    <scope>NUCLEOTIDE SEQUENCE</scope>
    <source>
        <strain evidence="14">ON4</strain>
    </source>
</reference>
<dbReference type="InterPro" id="IPR001757">
    <property type="entry name" value="P_typ_ATPase"/>
</dbReference>
<dbReference type="InterPro" id="IPR004014">
    <property type="entry name" value="ATPase_P-typ_cation-transptr_N"/>
</dbReference>
<feature type="transmembrane region" description="Helical" evidence="12">
    <location>
        <begin position="804"/>
        <end position="828"/>
    </location>
</feature>
<keyword evidence="15" id="KW-1185">Reference proteome</keyword>
<evidence type="ECO:0000256" key="11">
    <source>
        <dbReference type="SAM" id="MobiDB-lite"/>
    </source>
</evidence>
<evidence type="ECO:0000256" key="2">
    <source>
        <dbReference type="ARBA" id="ARBA00005675"/>
    </source>
</evidence>
<dbReference type="InterPro" id="IPR036412">
    <property type="entry name" value="HAD-like_sf"/>
</dbReference>
<gene>
    <name evidence="14" type="ORF">C7K25_01225</name>
</gene>
<evidence type="ECO:0000256" key="10">
    <source>
        <dbReference type="ARBA" id="ARBA00049360"/>
    </source>
</evidence>
<dbReference type="SMART" id="SM00831">
    <property type="entry name" value="Cation_ATPase_N"/>
    <property type="match status" value="1"/>
</dbReference>
<dbReference type="InterPro" id="IPR050510">
    <property type="entry name" value="Cation_transp_ATPase_P-type"/>
</dbReference>
<name>A0ABT7C4D2_9MICO</name>
<dbReference type="SUPFAM" id="SSF81653">
    <property type="entry name" value="Calcium ATPase, transduction domain A"/>
    <property type="match status" value="1"/>
</dbReference>
<dbReference type="PRINTS" id="PR00120">
    <property type="entry name" value="HATPASE"/>
</dbReference>
<dbReference type="SFLD" id="SFLDF00027">
    <property type="entry name" value="p-type_atpase"/>
    <property type="match status" value="1"/>
</dbReference>
<sequence length="949" mass="101309">MLETRTEADTVTSVNEPTQASTSATGGTIEKAWQLPGSEIAARLDTDAGVGLTSAEVAERLDKYGPNELDDSEQETRWQRFLKQFKDPLVSLLFVAIAISLFAWLLEGAQGAPVDAIVIAVIVLANAILGYAQESKAADAVAALSSMTAATSTVIRNGHRERIPSSELVPGDILLLEEGDAVGADGRLLEATNLRIQEASLTGESVAVDKQVERLEGEPPLAERDNCVYNGTGVVEGVGRAVVTATGMQTEMGAIASLLDETEQDESPLKREINLISKWLGISVVAIAIVVMAVLLIVSDLQSPSDYVEILVLGVSLAVAAVPEGLPAILSLVLAIGVQALARRNAVMKDLHSVETLGAASVICSDKTGTLTRNEMTLTSVVSASGKVELSGTGYDPTEGSVVERTSEQAQSEAEFTVLIGAVANNSQLDREESGWEILGDPTEAAFLVAWPKFEAHRAMPGERDAEVPFSSERKRMSVIVDGRMYTKGAPDIILDLCSHELVGQERRELTQARRDEISQAVIDLSAKGMRTLGTAFKDVGERAEFTEADESALCFAGFVGIIDPPREEAKQAIAEAHGAGIRTVMITGDHPVTAASIAEQLGVSANDRVATGAEIDAMTAEERKDVAHEVDVYARVAPEHKLRLVDALQRDGHIVAMTGDGVNDAPAVKSADIGVAMGVTGTEVTKEAARMILADDNYATIVDAVKRGRVVFDNIQKFLRYLLSSNMGEVCTVFFGVVLAGVIGLTDPNSTGVVLPLLATQVLWINLVTDSGPALALGLDPADGDVMKRKPRSLNDHVIDRAMWQRVIFIGLVMGAITLLTIDMFLPGGLIEGSDSLDVARTAGFTTLVLAQLFNVFNSRSAHESAFTNLFTNGWLWASVALGFVLQIAVVHVPFMQVAFGTASLDLQHWLIAIAMGSIVLWAEELMKVIYRALRAMRRAREELAAGK</sequence>
<evidence type="ECO:0000256" key="1">
    <source>
        <dbReference type="ARBA" id="ARBA00004651"/>
    </source>
</evidence>
<feature type="transmembrane region" description="Helical" evidence="12">
    <location>
        <begin position="871"/>
        <end position="891"/>
    </location>
</feature>